<protein>
    <submittedName>
        <fullName evidence="6">LysR family transcriptional regulator</fullName>
    </submittedName>
</protein>
<evidence type="ECO:0000256" key="3">
    <source>
        <dbReference type="ARBA" id="ARBA00023125"/>
    </source>
</evidence>
<evidence type="ECO:0000256" key="1">
    <source>
        <dbReference type="ARBA" id="ARBA00009437"/>
    </source>
</evidence>
<comment type="caution">
    <text evidence="6">The sequence shown here is derived from an EMBL/GenBank/DDBJ whole genome shotgun (WGS) entry which is preliminary data.</text>
</comment>
<dbReference type="PANTHER" id="PTHR30537:SF66">
    <property type="entry name" value="IRON-REGULATED VIRULENCE REGULATORY PROTEIN IRGB"/>
    <property type="match status" value="1"/>
</dbReference>
<keyword evidence="3" id="KW-0238">DNA-binding</keyword>
<proteinExistence type="inferred from homology"/>
<dbReference type="InterPro" id="IPR005119">
    <property type="entry name" value="LysR_subst-bd"/>
</dbReference>
<dbReference type="Pfam" id="PF00126">
    <property type="entry name" value="HTH_1"/>
    <property type="match status" value="1"/>
</dbReference>
<dbReference type="InterPro" id="IPR036390">
    <property type="entry name" value="WH_DNA-bd_sf"/>
</dbReference>
<sequence length="300" mass="32405">MEAINLNRLAYFAAVVEAGSFTRAAERLGITKTVVSQQVARLEQDVKTSLLLRTTRRVEPTEAGRQLHARCMTILREAEAAFDELAQTNAQPVGVLRVTAPNDYGTATIAPLAARFCRAYPACRVDLMLSDTRIDLIANQIDLSIRAGWLADSSLQARRIGSFKQFLVAAPDLARSLSPAEPEDLSDLPFIANAALKEPLVWRFARGEHDRRTVRMKLGLTINATPAVLEATLAGAGMSILPDFALGGHMAAGRLVPVLPGWALPSGGIHAVYPAARFRPPKVTRFVEMLAQAGKADVGT</sequence>
<dbReference type="InterPro" id="IPR036388">
    <property type="entry name" value="WH-like_DNA-bd_sf"/>
</dbReference>
<organism evidence="6 7">
    <name type="scientific">Mesorhizobium humile</name>
    <dbReference type="NCBI Taxonomy" id="3072313"/>
    <lineage>
        <taxon>Bacteria</taxon>
        <taxon>Pseudomonadati</taxon>
        <taxon>Pseudomonadota</taxon>
        <taxon>Alphaproteobacteria</taxon>
        <taxon>Hyphomicrobiales</taxon>
        <taxon>Phyllobacteriaceae</taxon>
        <taxon>Mesorhizobium</taxon>
    </lineage>
</organism>
<gene>
    <name evidence="6" type="ORF">RFM52_06005</name>
</gene>
<comment type="similarity">
    <text evidence="1">Belongs to the LysR transcriptional regulatory family.</text>
</comment>
<evidence type="ECO:0000259" key="5">
    <source>
        <dbReference type="PROSITE" id="PS50931"/>
    </source>
</evidence>
<evidence type="ECO:0000256" key="2">
    <source>
        <dbReference type="ARBA" id="ARBA00023015"/>
    </source>
</evidence>
<dbReference type="PANTHER" id="PTHR30537">
    <property type="entry name" value="HTH-TYPE TRANSCRIPTIONAL REGULATOR"/>
    <property type="match status" value="1"/>
</dbReference>
<reference evidence="6 7" key="1">
    <citation type="submission" date="2023-08" db="EMBL/GenBank/DDBJ databases">
        <title>Implementing the SeqCode for naming new Mesorhizobium species isolated from Vachellia karroo root nodules.</title>
        <authorList>
            <person name="Van Lill M."/>
        </authorList>
    </citation>
    <scope>NUCLEOTIDE SEQUENCE [LARGE SCALE GENOMIC DNA]</scope>
    <source>
        <strain evidence="6 7">VK2B</strain>
    </source>
</reference>
<dbReference type="InterPro" id="IPR058163">
    <property type="entry name" value="LysR-type_TF_proteobact-type"/>
</dbReference>
<evidence type="ECO:0000313" key="6">
    <source>
        <dbReference type="EMBL" id="MDX8484735.1"/>
    </source>
</evidence>
<evidence type="ECO:0000313" key="7">
    <source>
        <dbReference type="Proteomes" id="UP001280156"/>
    </source>
</evidence>
<feature type="domain" description="HTH lysR-type" evidence="5">
    <location>
        <begin position="4"/>
        <end position="61"/>
    </location>
</feature>
<dbReference type="RefSeq" id="WP_320294595.1">
    <property type="nucleotide sequence ID" value="NZ_JAVIIU010000003.1"/>
</dbReference>
<name>A0ABU4YCT3_9HYPH</name>
<dbReference type="EMBL" id="JAVIIV010000003">
    <property type="protein sequence ID" value="MDX8484735.1"/>
    <property type="molecule type" value="Genomic_DNA"/>
</dbReference>
<dbReference type="PROSITE" id="PS50931">
    <property type="entry name" value="HTH_LYSR"/>
    <property type="match status" value="1"/>
</dbReference>
<evidence type="ECO:0000256" key="4">
    <source>
        <dbReference type="ARBA" id="ARBA00023163"/>
    </source>
</evidence>
<dbReference type="SUPFAM" id="SSF46785">
    <property type="entry name" value="Winged helix' DNA-binding domain"/>
    <property type="match status" value="1"/>
</dbReference>
<dbReference type="CDD" id="cd08422">
    <property type="entry name" value="PBP2_CrgA_like"/>
    <property type="match status" value="1"/>
</dbReference>
<dbReference type="SUPFAM" id="SSF53850">
    <property type="entry name" value="Periplasmic binding protein-like II"/>
    <property type="match status" value="1"/>
</dbReference>
<dbReference type="Gene3D" id="3.40.190.290">
    <property type="match status" value="1"/>
</dbReference>
<dbReference type="InterPro" id="IPR000847">
    <property type="entry name" value="LysR_HTH_N"/>
</dbReference>
<dbReference type="Pfam" id="PF03466">
    <property type="entry name" value="LysR_substrate"/>
    <property type="match status" value="1"/>
</dbReference>
<dbReference type="PRINTS" id="PR00039">
    <property type="entry name" value="HTHLYSR"/>
</dbReference>
<keyword evidence="4" id="KW-0804">Transcription</keyword>
<dbReference type="Gene3D" id="1.10.10.10">
    <property type="entry name" value="Winged helix-like DNA-binding domain superfamily/Winged helix DNA-binding domain"/>
    <property type="match status" value="1"/>
</dbReference>
<keyword evidence="7" id="KW-1185">Reference proteome</keyword>
<dbReference type="Proteomes" id="UP001280156">
    <property type="component" value="Unassembled WGS sequence"/>
</dbReference>
<accession>A0ABU4YCT3</accession>
<keyword evidence="2" id="KW-0805">Transcription regulation</keyword>